<sequence>MACIGGFLTAKANISSTVPEMKMVALYVNVEMPFFRGHRGQRVWSSG</sequence>
<dbReference type="Proteomes" id="UP000476176">
    <property type="component" value="Unassembled WGS sequence"/>
</dbReference>
<protein>
    <submittedName>
        <fullName evidence="1">Uncharacterized protein</fullName>
    </submittedName>
</protein>
<evidence type="ECO:0000313" key="2">
    <source>
        <dbReference type="Proteomes" id="UP000476176"/>
    </source>
</evidence>
<gene>
    <name evidence="1" type="ORF">PF004_g29004</name>
</gene>
<name>A0A6G0MGS6_9STRA</name>
<evidence type="ECO:0000313" key="1">
    <source>
        <dbReference type="EMBL" id="KAE9166902.1"/>
    </source>
</evidence>
<dbReference type="AlphaFoldDB" id="A0A6G0MGS6"/>
<proteinExistence type="predicted"/>
<comment type="caution">
    <text evidence="1">The sequence shown here is derived from an EMBL/GenBank/DDBJ whole genome shotgun (WGS) entry which is preliminary data.</text>
</comment>
<dbReference type="EMBL" id="QXGC01005005">
    <property type="protein sequence ID" value="KAE9166902.1"/>
    <property type="molecule type" value="Genomic_DNA"/>
</dbReference>
<accession>A0A6G0MGS6</accession>
<reference evidence="1 2" key="1">
    <citation type="submission" date="2018-09" db="EMBL/GenBank/DDBJ databases">
        <title>Genomic investigation of the strawberry pathogen Phytophthora fragariae indicates pathogenicity is determined by transcriptional variation in three key races.</title>
        <authorList>
            <person name="Adams T.M."/>
            <person name="Armitage A.D."/>
            <person name="Sobczyk M.K."/>
            <person name="Bates H.J."/>
            <person name="Dunwell J.M."/>
            <person name="Nellist C.F."/>
            <person name="Harrison R.J."/>
        </authorList>
    </citation>
    <scope>NUCLEOTIDE SEQUENCE [LARGE SCALE GENOMIC DNA]</scope>
    <source>
        <strain evidence="1 2">BC-23</strain>
    </source>
</reference>
<organism evidence="1 2">
    <name type="scientific">Phytophthora fragariae</name>
    <dbReference type="NCBI Taxonomy" id="53985"/>
    <lineage>
        <taxon>Eukaryota</taxon>
        <taxon>Sar</taxon>
        <taxon>Stramenopiles</taxon>
        <taxon>Oomycota</taxon>
        <taxon>Peronosporomycetes</taxon>
        <taxon>Peronosporales</taxon>
        <taxon>Peronosporaceae</taxon>
        <taxon>Phytophthora</taxon>
    </lineage>
</organism>